<dbReference type="RefSeq" id="WP_193498660.1">
    <property type="nucleotide sequence ID" value="NZ_CP063169.1"/>
</dbReference>
<dbReference type="AlphaFoldDB" id="A0A7M1SYF6"/>
<feature type="transmembrane region" description="Helical" evidence="7">
    <location>
        <begin position="311"/>
        <end position="337"/>
    </location>
</feature>
<evidence type="ECO:0000256" key="1">
    <source>
        <dbReference type="ARBA" id="ARBA00004651"/>
    </source>
</evidence>
<dbReference type="EMBL" id="CP063169">
    <property type="protein sequence ID" value="QOR72014.1"/>
    <property type="molecule type" value="Genomic_DNA"/>
</dbReference>
<keyword evidence="3" id="KW-1003">Cell membrane</keyword>
<dbReference type="InterPro" id="IPR000731">
    <property type="entry name" value="SSD"/>
</dbReference>
<feature type="transmembrane region" description="Helical" evidence="7">
    <location>
        <begin position="565"/>
        <end position="584"/>
    </location>
</feature>
<protein>
    <submittedName>
        <fullName evidence="9">MMPL family transporter</fullName>
    </submittedName>
</protein>
<evidence type="ECO:0000313" key="9">
    <source>
        <dbReference type="EMBL" id="QOR72014.1"/>
    </source>
</evidence>
<dbReference type="Proteomes" id="UP000593758">
    <property type="component" value="Chromosome"/>
</dbReference>
<dbReference type="InterPro" id="IPR004869">
    <property type="entry name" value="MMPL_dom"/>
</dbReference>
<evidence type="ECO:0000259" key="8">
    <source>
        <dbReference type="PROSITE" id="PS50156"/>
    </source>
</evidence>
<evidence type="ECO:0000256" key="3">
    <source>
        <dbReference type="ARBA" id="ARBA00022475"/>
    </source>
</evidence>
<keyword evidence="10" id="KW-1185">Reference proteome</keyword>
<feature type="transmembrane region" description="Helical" evidence="7">
    <location>
        <begin position="676"/>
        <end position="698"/>
    </location>
</feature>
<dbReference type="GO" id="GO:0005886">
    <property type="term" value="C:plasma membrane"/>
    <property type="evidence" value="ECO:0007669"/>
    <property type="project" value="UniProtKB-SubCell"/>
</dbReference>
<feature type="transmembrane region" description="Helical" evidence="7">
    <location>
        <begin position="710"/>
        <end position="733"/>
    </location>
</feature>
<feature type="transmembrane region" description="Helical" evidence="7">
    <location>
        <begin position="246"/>
        <end position="266"/>
    </location>
</feature>
<proteinExistence type="inferred from homology"/>
<keyword evidence="4 7" id="KW-0812">Transmembrane</keyword>
<name>A0A7M1SYF6_9MICO</name>
<feature type="domain" description="SSD" evidence="8">
    <location>
        <begin position="236"/>
        <end position="369"/>
    </location>
</feature>
<feature type="transmembrane region" description="Helical" evidence="7">
    <location>
        <begin position="409"/>
        <end position="427"/>
    </location>
</feature>
<evidence type="ECO:0000256" key="7">
    <source>
        <dbReference type="SAM" id="Phobius"/>
    </source>
</evidence>
<keyword evidence="6 7" id="KW-0472">Membrane</keyword>
<accession>A0A7M1SYF6</accession>
<gene>
    <name evidence="9" type="ORF">IM660_07160</name>
</gene>
<feature type="transmembrane region" description="Helical" evidence="7">
    <location>
        <begin position="632"/>
        <end position="656"/>
    </location>
</feature>
<dbReference type="KEGG" id="halt:IM660_07160"/>
<evidence type="ECO:0000313" key="10">
    <source>
        <dbReference type="Proteomes" id="UP000593758"/>
    </source>
</evidence>
<keyword evidence="5 7" id="KW-1133">Transmembrane helix</keyword>
<comment type="similarity">
    <text evidence="2">Belongs to the resistance-nodulation-cell division (RND) (TC 2.A.6) family. MmpL subfamily.</text>
</comment>
<dbReference type="Pfam" id="PF03176">
    <property type="entry name" value="MMPL"/>
    <property type="match status" value="2"/>
</dbReference>
<feature type="transmembrane region" description="Helical" evidence="7">
    <location>
        <begin position="591"/>
        <end position="612"/>
    </location>
</feature>
<dbReference type="PANTHER" id="PTHR33406:SF11">
    <property type="entry name" value="MEMBRANE PROTEIN SCO6666-RELATED"/>
    <property type="match status" value="1"/>
</dbReference>
<organism evidence="9 10">
    <name type="scientific">Ruania alkalisoli</name>
    <dbReference type="NCBI Taxonomy" id="2779775"/>
    <lineage>
        <taxon>Bacteria</taxon>
        <taxon>Bacillati</taxon>
        <taxon>Actinomycetota</taxon>
        <taxon>Actinomycetes</taxon>
        <taxon>Micrococcales</taxon>
        <taxon>Ruaniaceae</taxon>
        <taxon>Ruania</taxon>
    </lineage>
</organism>
<dbReference type="PANTHER" id="PTHR33406">
    <property type="entry name" value="MEMBRANE PROTEIN MJ1562-RELATED"/>
    <property type="match status" value="1"/>
</dbReference>
<dbReference type="PROSITE" id="PS50156">
    <property type="entry name" value="SSD"/>
    <property type="match status" value="1"/>
</dbReference>
<dbReference type="InterPro" id="IPR050545">
    <property type="entry name" value="Mycobact_MmpL"/>
</dbReference>
<feature type="transmembrane region" description="Helical" evidence="7">
    <location>
        <begin position="343"/>
        <end position="371"/>
    </location>
</feature>
<comment type="subcellular location">
    <subcellularLocation>
        <location evidence="1">Cell membrane</location>
        <topology evidence="1">Multi-pass membrane protein</topology>
    </subcellularLocation>
</comment>
<reference evidence="9 10" key="1">
    <citation type="submission" date="2020-10" db="EMBL/GenBank/DDBJ databases">
        <title>Haloactinobacterium sp. RN3S43, a bacterium isolated from saline soil.</title>
        <authorList>
            <person name="Sun J.-Q."/>
        </authorList>
    </citation>
    <scope>NUCLEOTIDE SEQUENCE [LARGE SCALE GENOMIC DNA]</scope>
    <source>
        <strain evidence="9 10">RN3S43</strain>
    </source>
</reference>
<evidence type="ECO:0000256" key="6">
    <source>
        <dbReference type="ARBA" id="ARBA00023136"/>
    </source>
</evidence>
<feature type="transmembrane region" description="Helical" evidence="7">
    <location>
        <begin position="272"/>
        <end position="290"/>
    </location>
</feature>
<dbReference type="SUPFAM" id="SSF82866">
    <property type="entry name" value="Multidrug efflux transporter AcrB transmembrane domain"/>
    <property type="match status" value="2"/>
</dbReference>
<feature type="transmembrane region" description="Helical" evidence="7">
    <location>
        <begin position="219"/>
        <end position="239"/>
    </location>
</feature>
<sequence length="787" mass="81522">MSTLLYRLGAFAYRARWRVIAVWVVLLAIVGGALALNPPQMSTEFRIDGTPAQEVLDQLDEEMPSAAGAQATIVFTAPEGERVDDPGAVAAIAGAVTEINDSDIVVQPETGSQQADPSTMTEDEAAAAQAAADAFAPAGDLELLPLMDGEAPVAGVITSADGSIAMLTVQLTDQVLDLPEGAADEIVAAAETAESAGLTVLPSESLTQTFESPIGSNEIVGLVVAAIVLILTLGSLVVAGLPLITAIIGVGVGVGSAYALSTLIPMTSITPVLALMIGLAVGIDYALFLVNRARRFVLDQGLSAREATARAVGTAGSAVFFAGLTVIIALSGLSVVGVEFLTIMALIAAGTVAIAVTVALTLLPAILGLVGERLVTAKQRRRAAEADTDEIDRPGPATRWATGLVRHKAWVTVAVVLGLGVIAAPFASMQLNLPSAGTANQDTVERQSYDALTEGFGEGFNAPLLVVAESGEAYTPDDVATLKAELLDLAGASAVMPSGQSEDGTLLTLTVVPDAGPNDETTADLVTEIRDLDLDGMSNLGSSELGVTGVTAINIDMSQVLSDALIPYLAVIVALSLIILLLVFRSIFVPVTATLGFVLSILATLGATTAVFQWGWAKELFGFDTPGPLLSFLPIIITGILYGLAMDYQVFLVSSIRESHVHGHPGVRGVVHGYQLAARVVLAAAVIMVSVFAGFIFAHDAMIKQIGFALAIGILFDAFVVRMTLIPAVMAIAGEKAWWLPRWLEKILPNLDVEGDKLVQSLAATASRETSAGAEKEISATGGRHRA</sequence>
<dbReference type="Gene3D" id="1.20.1640.10">
    <property type="entry name" value="Multidrug efflux transporter AcrB transmembrane domain"/>
    <property type="match status" value="2"/>
</dbReference>
<evidence type="ECO:0000256" key="4">
    <source>
        <dbReference type="ARBA" id="ARBA00022692"/>
    </source>
</evidence>
<evidence type="ECO:0000256" key="2">
    <source>
        <dbReference type="ARBA" id="ARBA00010157"/>
    </source>
</evidence>
<evidence type="ECO:0000256" key="5">
    <source>
        <dbReference type="ARBA" id="ARBA00022989"/>
    </source>
</evidence>